<evidence type="ECO:0000313" key="2">
    <source>
        <dbReference type="Proteomes" id="UP000752696"/>
    </source>
</evidence>
<accession>A0A6V7HJP0</accession>
<feature type="non-terminal residue" evidence="1">
    <location>
        <position position="1"/>
    </location>
</feature>
<dbReference type="EMBL" id="CAJDYZ010012658">
    <property type="protein sequence ID" value="CAD1480746.1"/>
    <property type="molecule type" value="Genomic_DNA"/>
</dbReference>
<feature type="non-terminal residue" evidence="1">
    <location>
        <position position="51"/>
    </location>
</feature>
<protein>
    <submittedName>
        <fullName evidence="1">Uncharacterized protein</fullName>
    </submittedName>
</protein>
<proteinExistence type="predicted"/>
<reference evidence="1" key="1">
    <citation type="submission" date="2020-07" db="EMBL/GenBank/DDBJ databases">
        <authorList>
            <person name="Nazaruddin N."/>
        </authorList>
    </citation>
    <scope>NUCLEOTIDE SEQUENCE</scope>
</reference>
<dbReference type="AlphaFoldDB" id="A0A6V7HJP0"/>
<sequence>GHGKNLILRNKSVTLDITRFKMQNNQRSSFISCKSPNKFLMAQSVNLTVST</sequence>
<evidence type="ECO:0000313" key="1">
    <source>
        <dbReference type="EMBL" id="CAD1480746.1"/>
    </source>
</evidence>
<gene>
    <name evidence="1" type="ORF">MHI_LOCUS961059</name>
</gene>
<keyword evidence="2" id="KW-1185">Reference proteome</keyword>
<comment type="caution">
    <text evidence="1">The sequence shown here is derived from an EMBL/GenBank/DDBJ whole genome shotgun (WGS) entry which is preliminary data.</text>
</comment>
<dbReference type="Proteomes" id="UP000752696">
    <property type="component" value="Unassembled WGS sequence"/>
</dbReference>
<name>A0A6V7HJP0_9HYME</name>
<organism evidence="1 2">
    <name type="scientific">Heterotrigona itama</name>
    <dbReference type="NCBI Taxonomy" id="395501"/>
    <lineage>
        <taxon>Eukaryota</taxon>
        <taxon>Metazoa</taxon>
        <taxon>Ecdysozoa</taxon>
        <taxon>Arthropoda</taxon>
        <taxon>Hexapoda</taxon>
        <taxon>Insecta</taxon>
        <taxon>Pterygota</taxon>
        <taxon>Neoptera</taxon>
        <taxon>Endopterygota</taxon>
        <taxon>Hymenoptera</taxon>
        <taxon>Apocrita</taxon>
        <taxon>Aculeata</taxon>
        <taxon>Apoidea</taxon>
        <taxon>Anthophila</taxon>
        <taxon>Apidae</taxon>
        <taxon>Heterotrigona</taxon>
    </lineage>
</organism>
<dbReference type="OrthoDB" id="547665at2759"/>